<keyword evidence="5 10" id="KW-0520">NAD</keyword>
<evidence type="ECO:0000256" key="9">
    <source>
        <dbReference type="ARBA" id="ARBA00065931"/>
    </source>
</evidence>
<comment type="cofactor">
    <cofactor evidence="10">
        <name>K(+)</name>
        <dbReference type="ChEBI" id="CHEBI:29103"/>
    </cofactor>
    <text evidence="10">Binds 2 potassium ions per subunit.</text>
</comment>
<dbReference type="Proteomes" id="UP000317663">
    <property type="component" value="Unassembled WGS sequence"/>
</dbReference>
<feature type="binding site" evidence="10">
    <location>
        <begin position="150"/>
        <end position="152"/>
    </location>
    <ligand>
        <name>NAD(+)</name>
        <dbReference type="ChEBI" id="CHEBI:57540"/>
    </ligand>
</feature>
<evidence type="ECO:0000256" key="11">
    <source>
        <dbReference type="PROSITE-ProRule" id="PRU10007"/>
    </source>
</evidence>
<comment type="catalytic activity">
    <reaction evidence="7">
        <text>betaine aldehyde + NADP(+) + H2O = glycine betaine + NADPH + 2 H(+)</text>
        <dbReference type="Rhea" id="RHEA:30067"/>
        <dbReference type="ChEBI" id="CHEBI:15377"/>
        <dbReference type="ChEBI" id="CHEBI:15378"/>
        <dbReference type="ChEBI" id="CHEBI:15710"/>
        <dbReference type="ChEBI" id="CHEBI:17750"/>
        <dbReference type="ChEBI" id="CHEBI:57783"/>
        <dbReference type="ChEBI" id="CHEBI:58349"/>
    </reaction>
    <physiologicalReaction direction="left-to-right" evidence="7">
        <dbReference type="Rhea" id="RHEA:30068"/>
    </physiologicalReaction>
</comment>
<dbReference type="InterPro" id="IPR016162">
    <property type="entry name" value="Ald_DH_N"/>
</dbReference>
<dbReference type="HAMAP" id="MF_00804">
    <property type="entry name" value="BADH"/>
    <property type="match status" value="1"/>
</dbReference>
<dbReference type="InterPro" id="IPR015590">
    <property type="entry name" value="Aldehyde_DH_dom"/>
</dbReference>
<feature type="active site" description="Nucleophile" evidence="10">
    <location>
        <position position="286"/>
    </location>
</feature>
<keyword evidence="15" id="KW-1185">Reference proteome</keyword>
<keyword evidence="10" id="KW-0521">NADP</keyword>
<evidence type="ECO:0000256" key="6">
    <source>
        <dbReference type="ARBA" id="ARBA00023097"/>
    </source>
</evidence>
<dbReference type="EMBL" id="RCZD01000003">
    <property type="protein sequence ID" value="TPG63431.1"/>
    <property type="molecule type" value="Genomic_DNA"/>
</dbReference>
<comment type="similarity">
    <text evidence="1 10 12">Belongs to the aldehyde dehydrogenase family.</text>
</comment>
<dbReference type="Gene3D" id="3.40.309.10">
    <property type="entry name" value="Aldehyde Dehydrogenase, Chain A, domain 2"/>
    <property type="match status" value="1"/>
</dbReference>
<feature type="binding site" evidence="10">
    <location>
        <position position="254"/>
    </location>
    <ligand>
        <name>NAD(+)</name>
        <dbReference type="ChEBI" id="CHEBI:57540"/>
    </ligand>
</feature>
<feature type="binding site" evidence="10">
    <location>
        <begin position="230"/>
        <end position="233"/>
    </location>
    <ligand>
        <name>NAD(+)</name>
        <dbReference type="ChEBI" id="CHEBI:57540"/>
    </ligand>
</feature>
<evidence type="ECO:0000256" key="10">
    <source>
        <dbReference type="HAMAP-Rule" id="MF_00804"/>
    </source>
</evidence>
<reference evidence="14 15" key="1">
    <citation type="journal article" date="2019" name="Environ. Microbiol.">
        <title>Species interactions and distinct microbial communities in high Arctic permafrost affected cryosols are associated with the CH4 and CO2 gas fluxes.</title>
        <authorList>
            <person name="Altshuler I."/>
            <person name="Hamel J."/>
            <person name="Turney S."/>
            <person name="Magnuson E."/>
            <person name="Levesque R."/>
            <person name="Greer C."/>
            <person name="Whyte L.G."/>
        </authorList>
    </citation>
    <scope>NUCLEOTIDE SEQUENCE [LARGE SCALE GENOMIC DNA]</scope>
    <source>
        <strain evidence="14 15">E4</strain>
    </source>
</reference>
<feature type="binding site" evidence="10">
    <location>
        <position position="457"/>
    </location>
    <ligand>
        <name>K(+)</name>
        <dbReference type="ChEBI" id="CHEBI:29103"/>
        <label>2</label>
    </ligand>
</feature>
<feature type="binding site" evidence="10">
    <location>
        <position position="93"/>
    </location>
    <ligand>
        <name>K(+)</name>
        <dbReference type="ChEBI" id="CHEBI:29103"/>
        <label>1</label>
    </ligand>
</feature>
<dbReference type="InterPro" id="IPR029510">
    <property type="entry name" value="Ald_DH_CS_GLU"/>
</dbReference>
<dbReference type="UniPathway" id="UPA00529">
    <property type="reaction ID" value="UER00386"/>
</dbReference>
<dbReference type="RefSeq" id="WP_140471306.1">
    <property type="nucleotide sequence ID" value="NZ_RCZD01000003.1"/>
</dbReference>
<dbReference type="PROSITE" id="PS00687">
    <property type="entry name" value="ALDEHYDE_DEHYDR_GLU"/>
    <property type="match status" value="1"/>
</dbReference>
<evidence type="ECO:0000256" key="8">
    <source>
        <dbReference type="ARBA" id="ARBA00052192"/>
    </source>
</evidence>
<gene>
    <name evidence="10" type="primary">betB</name>
    <name evidence="14" type="ORF">EAH77_07665</name>
</gene>
<feature type="binding site" evidence="10">
    <location>
        <position position="387"/>
    </location>
    <ligand>
        <name>NAD(+)</name>
        <dbReference type="ChEBI" id="CHEBI:57540"/>
    </ligand>
</feature>
<keyword evidence="2 10" id="KW-0479">Metal-binding</keyword>
<feature type="binding site" description="covalent" evidence="10">
    <location>
        <position position="286"/>
    </location>
    <ligand>
        <name>NAD(+)</name>
        <dbReference type="ChEBI" id="CHEBI:57540"/>
    </ligand>
</feature>
<evidence type="ECO:0000256" key="2">
    <source>
        <dbReference type="ARBA" id="ARBA00022723"/>
    </source>
</evidence>
<dbReference type="AlphaFoldDB" id="A0A502GNI1"/>
<organism evidence="14 15">
    <name type="scientific">Ewingella americana</name>
    <dbReference type="NCBI Taxonomy" id="41202"/>
    <lineage>
        <taxon>Bacteria</taxon>
        <taxon>Pseudomonadati</taxon>
        <taxon>Pseudomonadota</taxon>
        <taxon>Gammaproteobacteria</taxon>
        <taxon>Enterobacterales</taxon>
        <taxon>Yersiniaceae</taxon>
        <taxon>Ewingella</taxon>
    </lineage>
</organism>
<dbReference type="InterPro" id="IPR016161">
    <property type="entry name" value="Ald_DH/histidinol_DH"/>
</dbReference>
<evidence type="ECO:0000256" key="7">
    <source>
        <dbReference type="ARBA" id="ARBA00051919"/>
    </source>
</evidence>
<comment type="caution">
    <text evidence="14">The sequence shown here is derived from an EMBL/GenBank/DDBJ whole genome shotgun (WGS) entry which is preliminary data.</text>
</comment>
<dbReference type="GO" id="GO:0008802">
    <property type="term" value="F:betaine-aldehyde dehydrogenase (NAD+) activity"/>
    <property type="evidence" value="ECO:0007669"/>
    <property type="project" value="UniProtKB-UniRule"/>
</dbReference>
<feature type="active site" description="Proton acceptor" evidence="10">
    <location>
        <position position="252"/>
    </location>
</feature>
<feature type="binding site" evidence="10">
    <location>
        <position position="246"/>
    </location>
    <ligand>
        <name>K(+)</name>
        <dbReference type="ChEBI" id="CHEBI:29103"/>
        <label>2</label>
    </ligand>
</feature>
<evidence type="ECO:0000259" key="13">
    <source>
        <dbReference type="Pfam" id="PF00171"/>
    </source>
</evidence>
<evidence type="ECO:0000256" key="1">
    <source>
        <dbReference type="ARBA" id="ARBA00009986"/>
    </source>
</evidence>
<dbReference type="GO" id="GO:0046872">
    <property type="term" value="F:metal ion binding"/>
    <property type="evidence" value="ECO:0007669"/>
    <property type="project" value="UniProtKB-KW"/>
</dbReference>
<dbReference type="GO" id="GO:0019285">
    <property type="term" value="P:glycine betaine biosynthetic process from choline"/>
    <property type="evidence" value="ECO:0007669"/>
    <property type="project" value="UniProtKB-UniRule"/>
</dbReference>
<comment type="subunit">
    <text evidence="9 10">Dimer of dimers.</text>
</comment>
<feature type="modified residue" description="Cysteine sulfenic acid (-SOH)" evidence="10">
    <location>
        <position position="286"/>
    </location>
</feature>
<feature type="domain" description="Aldehyde dehydrogenase" evidence="13">
    <location>
        <begin position="17"/>
        <end position="479"/>
    </location>
</feature>
<feature type="binding site" evidence="10">
    <location>
        <position position="27"/>
    </location>
    <ligand>
        <name>K(+)</name>
        <dbReference type="ChEBI" id="CHEBI:29103"/>
        <label>1</label>
    </ligand>
</feature>
<sequence length="490" mass="52589">MSRYGTQKLYIDGRYQESTGNETFDAINPANGEVIATLPNATAEDVDLAVSAARQGQKVWAAMTAMQRSRILRRAVDILRERNDELAAIETADTGKPLSETTAVDIVTGADVLEYYAGLIPALEGQQIPLRDSAFVYTRREPLGVVAGIGAWNYPIQIALWKSAPALAAGNAMIFKPSEVTSLTALKLAEIYTDAGVPDGVFSVVTGSGASVGQALTDHPHIAKISFTGGVTTGKKVMASASASTLKEVTMELGGKSPLIIFPDANLDKAADIAMMANFYSSGQVCTNGTRVFVPKALQAGFEAKILERVQRIRLGDPTDENVNFGPLVSFGHMESVLRYIESGKSEGARLLAGGDRIIVGDYAKGAYVAPTVFTDCRDDMTIVREEIFGPVMSILTYESEDEVVRRANNTEYGLAAGLVTQDLNTAHRVIHQMEAGICWINTWGESDAAMPVGGYKHSGVGRENGISTLEHYTQVKSVQVELGEFSSVF</sequence>
<accession>A0A502GNI1</accession>
<feature type="site" description="Seems to be a necessary countercharge to the potassium cations" evidence="10">
    <location>
        <position position="248"/>
    </location>
</feature>
<dbReference type="Pfam" id="PF00171">
    <property type="entry name" value="Aldedh"/>
    <property type="match status" value="1"/>
</dbReference>
<dbReference type="FunFam" id="3.40.309.10:FF:000014">
    <property type="entry name" value="NAD/NADP-dependent betaine aldehyde dehydrogenase"/>
    <property type="match status" value="1"/>
</dbReference>
<dbReference type="PANTHER" id="PTHR11699">
    <property type="entry name" value="ALDEHYDE DEHYDROGENASE-RELATED"/>
    <property type="match status" value="1"/>
</dbReference>
<dbReference type="Gene3D" id="3.40.605.10">
    <property type="entry name" value="Aldehyde Dehydrogenase, Chain A, domain 1"/>
    <property type="match status" value="1"/>
</dbReference>
<dbReference type="CDD" id="cd07090">
    <property type="entry name" value="ALDH_F9_TMBADH"/>
    <property type="match status" value="1"/>
</dbReference>
<feature type="active site" description="Charge relay system" evidence="10">
    <location>
        <position position="464"/>
    </location>
</feature>
<dbReference type="EC" id="1.2.1.8" evidence="10"/>
<feature type="active site" description="Charge relay system" evidence="10">
    <location>
        <position position="162"/>
    </location>
</feature>
<evidence type="ECO:0000313" key="15">
    <source>
        <dbReference type="Proteomes" id="UP000317663"/>
    </source>
</evidence>
<keyword evidence="6 10" id="KW-0558">Oxidation</keyword>
<dbReference type="SUPFAM" id="SSF53720">
    <property type="entry name" value="ALDH-like"/>
    <property type="match status" value="1"/>
</dbReference>
<proteinExistence type="inferred from homology"/>
<evidence type="ECO:0000256" key="5">
    <source>
        <dbReference type="ARBA" id="ARBA00023027"/>
    </source>
</evidence>
<evidence type="ECO:0000256" key="12">
    <source>
        <dbReference type="RuleBase" id="RU003345"/>
    </source>
</evidence>
<dbReference type="InterPro" id="IPR016160">
    <property type="entry name" value="Ald_DH_CS_CYS"/>
</dbReference>
<dbReference type="InterPro" id="IPR016163">
    <property type="entry name" value="Ald_DH_C"/>
</dbReference>
<dbReference type="InterPro" id="IPR011264">
    <property type="entry name" value="BADH"/>
</dbReference>
<dbReference type="NCBIfam" id="TIGR01804">
    <property type="entry name" value="BADH"/>
    <property type="match status" value="1"/>
</dbReference>
<feature type="active site" evidence="11">
    <location>
        <position position="252"/>
    </location>
</feature>
<dbReference type="OrthoDB" id="9812625at2"/>
<feature type="binding site" evidence="10">
    <location>
        <position position="460"/>
    </location>
    <ligand>
        <name>K(+)</name>
        <dbReference type="ChEBI" id="CHEBI:29103"/>
        <label>2</label>
    </ligand>
</feature>
<comment type="catalytic activity">
    <reaction evidence="8">
        <text>betaine aldehyde + NAD(+) + H2O = glycine betaine + NADH + 2 H(+)</text>
        <dbReference type="Rhea" id="RHEA:15305"/>
        <dbReference type="ChEBI" id="CHEBI:15377"/>
        <dbReference type="ChEBI" id="CHEBI:15378"/>
        <dbReference type="ChEBI" id="CHEBI:15710"/>
        <dbReference type="ChEBI" id="CHEBI:17750"/>
        <dbReference type="ChEBI" id="CHEBI:57540"/>
        <dbReference type="ChEBI" id="CHEBI:57945"/>
        <dbReference type="EC" id="1.2.1.8"/>
    </reaction>
    <physiologicalReaction direction="left-to-right" evidence="8">
        <dbReference type="Rhea" id="RHEA:15306"/>
    </physiologicalReaction>
</comment>
<name>A0A502GNI1_9GAMM</name>
<comment type="caution">
    <text evidence="10">Lacks conserved residue(s) required for the propagation of feature annotation.</text>
</comment>
<evidence type="ECO:0000256" key="3">
    <source>
        <dbReference type="ARBA" id="ARBA00022958"/>
    </source>
</evidence>
<keyword evidence="3 10" id="KW-0630">Potassium</keyword>
<dbReference type="FunFam" id="3.40.605.10:FF:000007">
    <property type="entry name" value="NAD/NADP-dependent betaine aldehyde dehydrogenase"/>
    <property type="match status" value="1"/>
</dbReference>
<comment type="pathway">
    <text evidence="10">Amine and polyamine biosynthesis; betaine biosynthesis via choline pathway; betaine from betaine aldehyde: step 1/1.</text>
</comment>
<keyword evidence="4 10" id="KW-0560">Oxidoreductase</keyword>
<evidence type="ECO:0000256" key="4">
    <source>
        <dbReference type="ARBA" id="ARBA00023002"/>
    </source>
</evidence>
<feature type="binding site" evidence="10">
    <location>
        <begin position="176"/>
        <end position="179"/>
    </location>
    <ligand>
        <name>NAD(+)</name>
        <dbReference type="ChEBI" id="CHEBI:57540"/>
    </ligand>
</feature>
<evidence type="ECO:0000313" key="14">
    <source>
        <dbReference type="EMBL" id="TPG63431.1"/>
    </source>
</evidence>
<dbReference type="PROSITE" id="PS00070">
    <property type="entry name" value="ALDEHYDE_DEHYDR_CYS"/>
    <property type="match status" value="1"/>
</dbReference>
<comment type="function">
    <text evidence="10">Involved in the biosynthesis of the osmoprotectant glycine betaine. Catalyzes the irreversible oxidation of betaine aldehyde to the corresponding acid.</text>
</comment>
<dbReference type="NCBIfam" id="NF009725">
    <property type="entry name" value="PRK13252.1"/>
    <property type="match status" value="1"/>
</dbReference>
<protein>
    <recommendedName>
        <fullName evidence="10">Betaine aldehyde dehydrogenase</fullName>
        <shortName evidence="10">BADH</shortName>
        <ecNumber evidence="10">1.2.1.8</ecNumber>
    </recommendedName>
</protein>